<dbReference type="Proteomes" id="UP001451303">
    <property type="component" value="Unassembled WGS sequence"/>
</dbReference>
<keyword evidence="3" id="KW-1185">Reference proteome</keyword>
<evidence type="ECO:0000256" key="1">
    <source>
        <dbReference type="SAM" id="SignalP"/>
    </source>
</evidence>
<protein>
    <submittedName>
        <fullName evidence="2">Uncharacterized protein</fullName>
    </submittedName>
</protein>
<feature type="signal peptide" evidence="1">
    <location>
        <begin position="1"/>
        <end position="15"/>
    </location>
</feature>
<proteinExistence type="predicted"/>
<keyword evidence="1" id="KW-0732">Signal</keyword>
<evidence type="ECO:0000313" key="3">
    <source>
        <dbReference type="Proteomes" id="UP001451303"/>
    </source>
</evidence>
<name>A0ABR3D0Z2_NEUIN</name>
<gene>
    <name evidence="2" type="ORF">QR685DRAFT_109724</name>
</gene>
<accession>A0ABR3D0Z2</accession>
<reference evidence="2 3" key="1">
    <citation type="submission" date="2023-09" db="EMBL/GenBank/DDBJ databases">
        <title>Multi-omics analysis of a traditional fermented food reveals byproduct-associated fungal strains for waste-to-food upcycling.</title>
        <authorList>
            <consortium name="Lawrence Berkeley National Laboratory"/>
            <person name="Rekdal V.M."/>
            <person name="Villalobos-Escobedo J.M."/>
            <person name="Rodriguez-Valeron N."/>
            <person name="Garcia M.O."/>
            <person name="Vasquez D.P."/>
            <person name="Damayanti I."/>
            <person name="Sorensen P.M."/>
            <person name="Baidoo E.E."/>
            <person name="De Carvalho A.C."/>
            <person name="Riley R."/>
            <person name="Lipzen A."/>
            <person name="He G."/>
            <person name="Yan M."/>
            <person name="Haridas S."/>
            <person name="Daum C."/>
            <person name="Yoshinaga Y."/>
            <person name="Ng V."/>
            <person name="Grigoriev I.V."/>
            <person name="Munk R."/>
            <person name="Nuraida L."/>
            <person name="Wijaya C.H."/>
            <person name="Morales P.-C."/>
            <person name="Keasling J.D."/>
        </authorList>
    </citation>
    <scope>NUCLEOTIDE SEQUENCE [LARGE SCALE GENOMIC DNA]</scope>
    <source>
        <strain evidence="2 3">FGSC 2613</strain>
    </source>
</reference>
<dbReference type="EMBL" id="JAVLET010000013">
    <property type="protein sequence ID" value="KAL0466324.1"/>
    <property type="molecule type" value="Genomic_DNA"/>
</dbReference>
<organism evidence="2 3">
    <name type="scientific">Neurospora intermedia</name>
    <dbReference type="NCBI Taxonomy" id="5142"/>
    <lineage>
        <taxon>Eukaryota</taxon>
        <taxon>Fungi</taxon>
        <taxon>Dikarya</taxon>
        <taxon>Ascomycota</taxon>
        <taxon>Pezizomycotina</taxon>
        <taxon>Sordariomycetes</taxon>
        <taxon>Sordariomycetidae</taxon>
        <taxon>Sordariales</taxon>
        <taxon>Sordariaceae</taxon>
        <taxon>Neurospora</taxon>
    </lineage>
</organism>
<feature type="chain" id="PRO_5047484944" evidence="1">
    <location>
        <begin position="16"/>
        <end position="93"/>
    </location>
</feature>
<sequence>MKFLTFLFFADVVKITTWDKALQVVLRLDTPQTLRIRRDRFSARGQRNLVTTRHLHDALAEVSKESSLLRAIQIARDSQKSSASDKLHDQETR</sequence>
<comment type="caution">
    <text evidence="2">The sequence shown here is derived from an EMBL/GenBank/DDBJ whole genome shotgun (WGS) entry which is preliminary data.</text>
</comment>
<evidence type="ECO:0000313" key="2">
    <source>
        <dbReference type="EMBL" id="KAL0466324.1"/>
    </source>
</evidence>